<protein>
    <submittedName>
        <fullName evidence="2">Uncharacterized protein</fullName>
    </submittedName>
</protein>
<feature type="compositionally biased region" description="Polar residues" evidence="1">
    <location>
        <begin position="93"/>
        <end position="103"/>
    </location>
</feature>
<name>A0ABQ7VMJ6_SOLTU</name>
<sequence length="136" mass="15915">MRVEIDLMKPLITEIQVTIKSSEGQIEAFNQKIEYQNIPEFCIHCKIQGHTKEKCEIVHQIYQQQKQNFNRANIKEVESQKENKNNKHKIDGTIQNPGTTAETFSDNQSLLQHKEMHMDMNCQEDLEDLTIEIEEG</sequence>
<reference evidence="2 3" key="1">
    <citation type="journal article" date="2021" name="bioRxiv">
        <title>Chromosome-scale and haplotype-resolved genome assembly of a tetraploid potato cultivar.</title>
        <authorList>
            <person name="Sun H."/>
            <person name="Jiao W.-B."/>
            <person name="Krause K."/>
            <person name="Campoy J.A."/>
            <person name="Goel M."/>
            <person name="Folz-Donahue K."/>
            <person name="Kukat C."/>
            <person name="Huettel B."/>
            <person name="Schneeberger K."/>
        </authorList>
    </citation>
    <scope>NUCLEOTIDE SEQUENCE [LARGE SCALE GENOMIC DNA]</scope>
    <source>
        <strain evidence="2">SolTubOtavaFocal</strain>
        <tissue evidence="2">Leaves</tissue>
    </source>
</reference>
<dbReference type="InterPro" id="IPR040256">
    <property type="entry name" value="At4g02000-like"/>
</dbReference>
<organism evidence="2 3">
    <name type="scientific">Solanum tuberosum</name>
    <name type="common">Potato</name>
    <dbReference type="NCBI Taxonomy" id="4113"/>
    <lineage>
        <taxon>Eukaryota</taxon>
        <taxon>Viridiplantae</taxon>
        <taxon>Streptophyta</taxon>
        <taxon>Embryophyta</taxon>
        <taxon>Tracheophyta</taxon>
        <taxon>Spermatophyta</taxon>
        <taxon>Magnoliopsida</taxon>
        <taxon>eudicotyledons</taxon>
        <taxon>Gunneridae</taxon>
        <taxon>Pentapetalae</taxon>
        <taxon>asterids</taxon>
        <taxon>lamiids</taxon>
        <taxon>Solanales</taxon>
        <taxon>Solanaceae</taxon>
        <taxon>Solanoideae</taxon>
        <taxon>Solaneae</taxon>
        <taxon>Solanum</taxon>
    </lineage>
</organism>
<feature type="compositionally biased region" description="Basic and acidic residues" evidence="1">
    <location>
        <begin position="79"/>
        <end position="91"/>
    </location>
</feature>
<evidence type="ECO:0000313" key="2">
    <source>
        <dbReference type="EMBL" id="KAH0769658.1"/>
    </source>
</evidence>
<comment type="caution">
    <text evidence="2">The sequence shown here is derived from an EMBL/GenBank/DDBJ whole genome shotgun (WGS) entry which is preliminary data.</text>
</comment>
<evidence type="ECO:0000313" key="3">
    <source>
        <dbReference type="Proteomes" id="UP000826656"/>
    </source>
</evidence>
<dbReference type="Proteomes" id="UP000826656">
    <property type="component" value="Unassembled WGS sequence"/>
</dbReference>
<accession>A0ABQ7VMJ6</accession>
<dbReference type="PANTHER" id="PTHR31286:SF164">
    <property type="entry name" value="ZINC FINGER, CCHC-TYPE"/>
    <property type="match status" value="1"/>
</dbReference>
<keyword evidence="3" id="KW-1185">Reference proteome</keyword>
<dbReference type="PANTHER" id="PTHR31286">
    <property type="entry name" value="GLYCINE-RICH CELL WALL STRUCTURAL PROTEIN 1.8-LIKE"/>
    <property type="match status" value="1"/>
</dbReference>
<proteinExistence type="predicted"/>
<evidence type="ECO:0000256" key="1">
    <source>
        <dbReference type="SAM" id="MobiDB-lite"/>
    </source>
</evidence>
<feature type="region of interest" description="Disordered" evidence="1">
    <location>
        <begin position="79"/>
        <end position="103"/>
    </location>
</feature>
<dbReference type="EMBL" id="JAIVGD010000011">
    <property type="protein sequence ID" value="KAH0769658.1"/>
    <property type="molecule type" value="Genomic_DNA"/>
</dbReference>
<gene>
    <name evidence="2" type="ORF">KY290_013639</name>
</gene>